<dbReference type="PANTHER" id="PTHR30055">
    <property type="entry name" value="HTH-TYPE TRANSCRIPTIONAL REGULATOR RUTR"/>
    <property type="match status" value="1"/>
</dbReference>
<reference evidence="6 7" key="1">
    <citation type="journal article" date="2014" name="Int. J. Syst. Evol. Microbiol.">
        <title>Complete genome sequence of Corynebacterium casei LMG S-19264T (=DSM 44701T), isolated from a smear-ripened cheese.</title>
        <authorList>
            <consortium name="US DOE Joint Genome Institute (JGI-PGF)"/>
            <person name="Walter F."/>
            <person name="Albersmeier A."/>
            <person name="Kalinowski J."/>
            <person name="Ruckert C."/>
        </authorList>
    </citation>
    <scope>NUCLEOTIDE SEQUENCE [LARGE SCALE GENOMIC DNA]</scope>
    <source>
        <strain evidence="6 7">JCM 4255</strain>
    </source>
</reference>
<keyword evidence="3" id="KW-0804">Transcription</keyword>
<name>A0A7G1NAQ9_9ACTN</name>
<dbReference type="Pfam" id="PF00440">
    <property type="entry name" value="TetR_N"/>
    <property type="match status" value="1"/>
</dbReference>
<evidence type="ECO:0000313" key="7">
    <source>
        <dbReference type="Proteomes" id="UP000516373"/>
    </source>
</evidence>
<dbReference type="AlphaFoldDB" id="A0A7G1NAQ9"/>
<dbReference type="Pfam" id="PF17940">
    <property type="entry name" value="TetR_C_31"/>
    <property type="match status" value="1"/>
</dbReference>
<gene>
    <name evidence="6" type="ORF">GCM10017668_06800</name>
</gene>
<keyword evidence="1" id="KW-0805">Transcription regulation</keyword>
<dbReference type="SUPFAM" id="SSF46689">
    <property type="entry name" value="Homeodomain-like"/>
    <property type="match status" value="1"/>
</dbReference>
<dbReference type="InterPro" id="IPR050109">
    <property type="entry name" value="HTH-type_TetR-like_transc_reg"/>
</dbReference>
<feature type="DNA-binding region" description="H-T-H motif" evidence="4">
    <location>
        <begin position="58"/>
        <end position="77"/>
    </location>
</feature>
<dbReference type="EMBL" id="AP023439">
    <property type="protein sequence ID" value="BCL18837.1"/>
    <property type="molecule type" value="Genomic_DNA"/>
</dbReference>
<dbReference type="PANTHER" id="PTHR30055:SF234">
    <property type="entry name" value="HTH-TYPE TRANSCRIPTIONAL REGULATOR BETI"/>
    <property type="match status" value="1"/>
</dbReference>
<evidence type="ECO:0000256" key="2">
    <source>
        <dbReference type="ARBA" id="ARBA00023125"/>
    </source>
</evidence>
<evidence type="ECO:0000259" key="5">
    <source>
        <dbReference type="PROSITE" id="PS50977"/>
    </source>
</evidence>
<protein>
    <submittedName>
        <fullName evidence="6">Putative TetR-family regulatory protein</fullName>
    </submittedName>
</protein>
<dbReference type="Gene3D" id="1.10.357.10">
    <property type="entry name" value="Tetracycline Repressor, domain 2"/>
    <property type="match status" value="1"/>
</dbReference>
<proteinExistence type="predicted"/>
<dbReference type="InterPro" id="IPR001647">
    <property type="entry name" value="HTH_TetR"/>
</dbReference>
<dbReference type="KEGG" id="stui:GCM10017668_06800"/>
<dbReference type="InterPro" id="IPR041583">
    <property type="entry name" value="TetR_C_31"/>
</dbReference>
<evidence type="ECO:0000256" key="3">
    <source>
        <dbReference type="ARBA" id="ARBA00023163"/>
    </source>
</evidence>
<feature type="domain" description="HTH tetR-type" evidence="5">
    <location>
        <begin position="35"/>
        <end position="95"/>
    </location>
</feature>
<accession>A0A7G1NAQ9</accession>
<dbReference type="InterPro" id="IPR036271">
    <property type="entry name" value="Tet_transcr_reg_TetR-rel_C_sf"/>
</dbReference>
<evidence type="ECO:0000313" key="6">
    <source>
        <dbReference type="EMBL" id="BCL18837.1"/>
    </source>
</evidence>
<dbReference type="GO" id="GO:0003700">
    <property type="term" value="F:DNA-binding transcription factor activity"/>
    <property type="evidence" value="ECO:0007669"/>
    <property type="project" value="TreeGrafter"/>
</dbReference>
<sequence length="222" mass="24579">MYDSYFKYGPYVWYEQYMNAPSRQAPESSRERRRRETRTALLQSAYEKFCDVGYGAASLEAIAADAGFTKGAVYGNFSSKEELFLVLAEERAESLPDEWRHIEPETVGQDKVGRAIGSWLADVMRKRRGWFLANAEFSIVAARDPELAARRLAALRHTHRELGCVLLRFCGPATADPTALGVLAMTLIDGVIINAALDPDLDVASVVATGLQRMLPDGPSES</sequence>
<dbReference type="SUPFAM" id="SSF48498">
    <property type="entry name" value="Tetracyclin repressor-like, C-terminal domain"/>
    <property type="match status" value="1"/>
</dbReference>
<organism evidence="6 7">
    <name type="scientific">Streptomyces tuirus</name>
    <dbReference type="NCBI Taxonomy" id="68278"/>
    <lineage>
        <taxon>Bacteria</taxon>
        <taxon>Bacillati</taxon>
        <taxon>Actinomycetota</taxon>
        <taxon>Actinomycetes</taxon>
        <taxon>Kitasatosporales</taxon>
        <taxon>Streptomycetaceae</taxon>
        <taxon>Streptomyces</taxon>
    </lineage>
</organism>
<dbReference type="PRINTS" id="PR00455">
    <property type="entry name" value="HTHTETR"/>
</dbReference>
<evidence type="ECO:0000256" key="1">
    <source>
        <dbReference type="ARBA" id="ARBA00023015"/>
    </source>
</evidence>
<dbReference type="GO" id="GO:0000976">
    <property type="term" value="F:transcription cis-regulatory region binding"/>
    <property type="evidence" value="ECO:0007669"/>
    <property type="project" value="TreeGrafter"/>
</dbReference>
<dbReference type="InterPro" id="IPR009057">
    <property type="entry name" value="Homeodomain-like_sf"/>
</dbReference>
<keyword evidence="2 4" id="KW-0238">DNA-binding</keyword>
<dbReference type="PROSITE" id="PS50977">
    <property type="entry name" value="HTH_TETR_2"/>
    <property type="match status" value="1"/>
</dbReference>
<dbReference type="Proteomes" id="UP000516373">
    <property type="component" value="Chromosome"/>
</dbReference>
<evidence type="ECO:0000256" key="4">
    <source>
        <dbReference type="PROSITE-ProRule" id="PRU00335"/>
    </source>
</evidence>